<evidence type="ECO:0000313" key="2">
    <source>
        <dbReference type="EMBL" id="NME68739.1"/>
    </source>
</evidence>
<accession>A0A7X9P392</accession>
<dbReference type="InterPro" id="IPR037401">
    <property type="entry name" value="SnoaL-like"/>
</dbReference>
<evidence type="ECO:0000313" key="3">
    <source>
        <dbReference type="Proteomes" id="UP000576082"/>
    </source>
</evidence>
<dbReference type="Gene3D" id="3.10.450.50">
    <property type="match status" value="1"/>
</dbReference>
<sequence>MKENTIAFLKALEEKDVSKVVALFTEDGVHSNPYHSGLFPEGAKGREAIKAYWEPVFPNFEQMLFPIEELHVMEASRMIFVKFKGRIELKGNAGWYENDYYATFKFNEDNLITEYVEIFNPIVAAKGFGLLDQIK</sequence>
<feature type="domain" description="SnoaL-like" evidence="1">
    <location>
        <begin position="7"/>
        <end position="115"/>
    </location>
</feature>
<name>A0A7X9P392_9BACT</name>
<keyword evidence="3" id="KW-1185">Reference proteome</keyword>
<organism evidence="2 3">
    <name type="scientific">Flammeovirga aprica JL-4</name>
    <dbReference type="NCBI Taxonomy" id="694437"/>
    <lineage>
        <taxon>Bacteria</taxon>
        <taxon>Pseudomonadati</taxon>
        <taxon>Bacteroidota</taxon>
        <taxon>Cytophagia</taxon>
        <taxon>Cytophagales</taxon>
        <taxon>Flammeovirgaceae</taxon>
        <taxon>Flammeovirga</taxon>
    </lineage>
</organism>
<protein>
    <submittedName>
        <fullName evidence="2">Nuclear transport factor 2 family protein</fullName>
    </submittedName>
</protein>
<dbReference type="Pfam" id="PF12680">
    <property type="entry name" value="SnoaL_2"/>
    <property type="match status" value="1"/>
</dbReference>
<dbReference type="Proteomes" id="UP000576082">
    <property type="component" value="Unassembled WGS sequence"/>
</dbReference>
<gene>
    <name evidence="2" type="ORF">HHU12_12275</name>
</gene>
<comment type="caution">
    <text evidence="2">The sequence shown here is derived from an EMBL/GenBank/DDBJ whole genome shotgun (WGS) entry which is preliminary data.</text>
</comment>
<proteinExistence type="predicted"/>
<dbReference type="SUPFAM" id="SSF54427">
    <property type="entry name" value="NTF2-like"/>
    <property type="match status" value="1"/>
</dbReference>
<reference evidence="2 3" key="1">
    <citation type="submission" date="2020-04" db="EMBL/GenBank/DDBJ databases">
        <title>Flammeovirga sp. SR4, a novel species isolated from seawater.</title>
        <authorList>
            <person name="Wang X."/>
        </authorList>
    </citation>
    <scope>NUCLEOTIDE SEQUENCE [LARGE SCALE GENOMIC DNA]</scope>
    <source>
        <strain evidence="2 3">ATCC 23126</strain>
    </source>
</reference>
<dbReference type="RefSeq" id="WP_169657038.1">
    <property type="nucleotide sequence ID" value="NZ_JABANE010000028.1"/>
</dbReference>
<dbReference type="InterPro" id="IPR032710">
    <property type="entry name" value="NTF2-like_dom_sf"/>
</dbReference>
<dbReference type="EMBL" id="JABANE010000028">
    <property type="protein sequence ID" value="NME68739.1"/>
    <property type="molecule type" value="Genomic_DNA"/>
</dbReference>
<dbReference type="AlphaFoldDB" id="A0A7X9P392"/>
<evidence type="ECO:0000259" key="1">
    <source>
        <dbReference type="Pfam" id="PF12680"/>
    </source>
</evidence>